<gene>
    <name evidence="2" type="ORF">EGW08_023276</name>
</gene>
<keyword evidence="1" id="KW-0732">Signal</keyword>
<evidence type="ECO:0000313" key="3">
    <source>
        <dbReference type="Proteomes" id="UP000271974"/>
    </source>
</evidence>
<dbReference type="Proteomes" id="UP000271974">
    <property type="component" value="Unassembled WGS sequence"/>
</dbReference>
<dbReference type="AlphaFoldDB" id="A0A3S0Z454"/>
<proteinExistence type="predicted"/>
<evidence type="ECO:0000256" key="1">
    <source>
        <dbReference type="SAM" id="SignalP"/>
    </source>
</evidence>
<accession>A0A3S0Z454</accession>
<feature type="chain" id="PRO_5018787204" evidence="1">
    <location>
        <begin position="23"/>
        <end position="161"/>
    </location>
</feature>
<keyword evidence="3" id="KW-1185">Reference proteome</keyword>
<evidence type="ECO:0000313" key="2">
    <source>
        <dbReference type="EMBL" id="RUS68963.1"/>
    </source>
</evidence>
<dbReference type="EMBL" id="RQTK01001902">
    <property type="protein sequence ID" value="RUS68963.1"/>
    <property type="molecule type" value="Genomic_DNA"/>
</dbReference>
<reference evidence="2 3" key="1">
    <citation type="submission" date="2019-01" db="EMBL/GenBank/DDBJ databases">
        <title>A draft genome assembly of the solar-powered sea slug Elysia chlorotica.</title>
        <authorList>
            <person name="Cai H."/>
            <person name="Li Q."/>
            <person name="Fang X."/>
            <person name="Li J."/>
            <person name="Curtis N.E."/>
            <person name="Altenburger A."/>
            <person name="Shibata T."/>
            <person name="Feng M."/>
            <person name="Maeda T."/>
            <person name="Schwartz J.A."/>
            <person name="Shigenobu S."/>
            <person name="Lundholm N."/>
            <person name="Nishiyama T."/>
            <person name="Yang H."/>
            <person name="Hasebe M."/>
            <person name="Li S."/>
            <person name="Pierce S.K."/>
            <person name="Wang J."/>
        </authorList>
    </citation>
    <scope>NUCLEOTIDE SEQUENCE [LARGE SCALE GENOMIC DNA]</scope>
    <source>
        <strain evidence="2">EC2010</strain>
        <tissue evidence="2">Whole organism of an adult</tissue>
    </source>
</reference>
<protein>
    <submittedName>
        <fullName evidence="2">Uncharacterized protein</fullName>
    </submittedName>
</protein>
<dbReference type="OrthoDB" id="6211549at2759"/>
<organism evidence="2 3">
    <name type="scientific">Elysia chlorotica</name>
    <name type="common">Eastern emerald elysia</name>
    <name type="synonym">Sea slug</name>
    <dbReference type="NCBI Taxonomy" id="188477"/>
    <lineage>
        <taxon>Eukaryota</taxon>
        <taxon>Metazoa</taxon>
        <taxon>Spiralia</taxon>
        <taxon>Lophotrochozoa</taxon>
        <taxon>Mollusca</taxon>
        <taxon>Gastropoda</taxon>
        <taxon>Heterobranchia</taxon>
        <taxon>Euthyneura</taxon>
        <taxon>Panpulmonata</taxon>
        <taxon>Sacoglossa</taxon>
        <taxon>Placobranchoidea</taxon>
        <taxon>Plakobranchidae</taxon>
        <taxon>Elysia</taxon>
    </lineage>
</organism>
<name>A0A3S0Z454_ELYCH</name>
<sequence>MKEKRNEWIQLFLALLFLPAVALQKLFHQFKLGLEENNKSNRVDLPGIEVGEFRSKQVISQIQVKVALTDGKCHVKNGDAELSAKCNRVLSDMNAFQREFLTHGPEANQNMVFTEVILRDETGCEERRAYFEPDKERDSLIRFFWEKMKDAVSTLHRFKKF</sequence>
<comment type="caution">
    <text evidence="2">The sequence shown here is derived from an EMBL/GenBank/DDBJ whole genome shotgun (WGS) entry which is preliminary data.</text>
</comment>
<feature type="signal peptide" evidence="1">
    <location>
        <begin position="1"/>
        <end position="22"/>
    </location>
</feature>